<evidence type="ECO:0000313" key="5">
    <source>
        <dbReference type="Proteomes" id="UP000789595"/>
    </source>
</evidence>
<dbReference type="AlphaFoldDB" id="A0A7S3ZVV9"/>
<sequence length="388" mass="41986">MQSLLVLALLHLNQAFHAPRSKPVLRAAPLQATDSSVCALLSLNARGVTKRAVAAAEEELGAENVFATKSLTEAHVAAKKIYERRYATVVACGGDGTLGALLRDLSQEYASIDDLPAICTLPLGTGNAVSRYALGRHYRRWCGSKGVRRACAALKHGVNATLSVPVLSTDQNELCFIAGQGFDAFLLDDYKRQAKATQNTIIGPLMRSVGGYFFAMALRTLPAYLRRKRQMRVRVEALSECAYVDPRRGDAAIPVETGLLYEGSATLACAGSTPFYGGGMRLFPFARSDKGGGGCHLRIAVMSPWRFVPNVYGIFKGTYRHDTLALDFVGDDFRVTLLDDECYPFQHSGDAAGDRRAWRISVAGNARFVDLLGLPAPLAGLEMVGARH</sequence>
<dbReference type="SUPFAM" id="SSF111331">
    <property type="entry name" value="NAD kinase/diacylglycerol kinase-like"/>
    <property type="match status" value="1"/>
</dbReference>
<dbReference type="Gene3D" id="3.40.50.10330">
    <property type="entry name" value="Probable inorganic polyphosphate/atp-NAD kinase, domain 1"/>
    <property type="match status" value="1"/>
</dbReference>
<dbReference type="Pfam" id="PF00781">
    <property type="entry name" value="DAGK_cat"/>
    <property type="match status" value="1"/>
</dbReference>
<feature type="domain" description="DAGKc" evidence="2">
    <location>
        <begin position="38"/>
        <end position="171"/>
    </location>
</feature>
<dbReference type="EMBL" id="HBIW01012934">
    <property type="protein sequence ID" value="CAE0695664.1"/>
    <property type="molecule type" value="Transcribed_RNA"/>
</dbReference>
<organism evidence="3">
    <name type="scientific">Pelagomonas calceolata</name>
    <dbReference type="NCBI Taxonomy" id="35677"/>
    <lineage>
        <taxon>Eukaryota</taxon>
        <taxon>Sar</taxon>
        <taxon>Stramenopiles</taxon>
        <taxon>Ochrophyta</taxon>
        <taxon>Pelagophyceae</taxon>
        <taxon>Pelagomonadales</taxon>
        <taxon>Pelagomonadaceae</taxon>
        <taxon>Pelagomonas</taxon>
    </lineage>
</organism>
<dbReference type="GO" id="GO:0016301">
    <property type="term" value="F:kinase activity"/>
    <property type="evidence" value="ECO:0007669"/>
    <property type="project" value="InterPro"/>
</dbReference>
<evidence type="ECO:0000256" key="1">
    <source>
        <dbReference type="SAM" id="SignalP"/>
    </source>
</evidence>
<keyword evidence="5" id="KW-1185">Reference proteome</keyword>
<reference evidence="4" key="2">
    <citation type="submission" date="2021-11" db="EMBL/GenBank/DDBJ databases">
        <authorList>
            <consortium name="Genoscope - CEA"/>
            <person name="William W."/>
        </authorList>
    </citation>
    <scope>NUCLEOTIDE SEQUENCE</scope>
</reference>
<evidence type="ECO:0000259" key="2">
    <source>
        <dbReference type="SMART" id="SM00046"/>
    </source>
</evidence>
<name>A0A7S3ZVV9_9STRA</name>
<dbReference type="InterPro" id="IPR001206">
    <property type="entry name" value="Diacylglycerol_kinase_cat_dom"/>
</dbReference>
<evidence type="ECO:0000313" key="3">
    <source>
        <dbReference type="EMBL" id="CAE0695664.1"/>
    </source>
</evidence>
<dbReference type="InterPro" id="IPR016064">
    <property type="entry name" value="NAD/diacylglycerol_kinase_sf"/>
</dbReference>
<evidence type="ECO:0000313" key="4">
    <source>
        <dbReference type="EMBL" id="CAH0368695.1"/>
    </source>
</evidence>
<protein>
    <recommendedName>
        <fullName evidence="2">DAGKc domain-containing protein</fullName>
    </recommendedName>
</protein>
<dbReference type="EMBL" id="CAKKNE010000002">
    <property type="protein sequence ID" value="CAH0368695.1"/>
    <property type="molecule type" value="Genomic_DNA"/>
</dbReference>
<dbReference type="Proteomes" id="UP000789595">
    <property type="component" value="Unassembled WGS sequence"/>
</dbReference>
<feature type="signal peptide" evidence="1">
    <location>
        <begin position="1"/>
        <end position="15"/>
    </location>
</feature>
<proteinExistence type="predicted"/>
<accession>A0A7S3ZVV9</accession>
<dbReference type="SMART" id="SM00046">
    <property type="entry name" value="DAGKc"/>
    <property type="match status" value="1"/>
</dbReference>
<dbReference type="InterPro" id="IPR017438">
    <property type="entry name" value="ATP-NAD_kinase_N"/>
</dbReference>
<gene>
    <name evidence="3" type="ORF">PCAL00307_LOCUS11100</name>
    <name evidence="4" type="ORF">PECAL_2P17680</name>
</gene>
<feature type="chain" id="PRO_5035593739" description="DAGKc domain-containing protein" evidence="1">
    <location>
        <begin position="16"/>
        <end position="388"/>
    </location>
</feature>
<keyword evidence="1" id="KW-0732">Signal</keyword>
<reference evidence="3" key="1">
    <citation type="submission" date="2021-01" db="EMBL/GenBank/DDBJ databases">
        <authorList>
            <person name="Corre E."/>
            <person name="Pelletier E."/>
            <person name="Niang G."/>
            <person name="Scheremetjew M."/>
            <person name="Finn R."/>
            <person name="Kale V."/>
            <person name="Holt S."/>
            <person name="Cochrane G."/>
            <person name="Meng A."/>
            <person name="Brown T."/>
            <person name="Cohen L."/>
        </authorList>
    </citation>
    <scope>NUCLEOTIDE SEQUENCE</scope>
    <source>
        <strain evidence="3">CCMP1756</strain>
    </source>
</reference>
<dbReference type="OrthoDB" id="202977at2759"/>
<dbReference type="Gene3D" id="2.60.200.40">
    <property type="match status" value="1"/>
</dbReference>